<evidence type="ECO:0000313" key="1">
    <source>
        <dbReference type="EMBL" id="CCD67977.2"/>
    </source>
</evidence>
<dbReference type="FunCoup" id="Q95XP1">
    <property type="interactions" value="1553"/>
</dbReference>
<dbReference type="WormBase" id="Y71G12B.22">
    <property type="protein sequence ID" value="CE49541"/>
    <property type="gene ID" value="WBGene00022157"/>
</dbReference>
<keyword evidence="2" id="KW-1185">Reference proteome</keyword>
<dbReference type="OrthoDB" id="5864721at2759"/>
<gene>
    <name evidence="1" type="ORF">CELE_Y71G12B.22</name>
    <name evidence="1 3" type="ORF">Y71G12B.22</name>
</gene>
<keyword evidence="1" id="KW-0808">Transferase</keyword>
<accession>Q95XP1</accession>
<reference evidence="1 2" key="1">
    <citation type="journal article" date="1998" name="Science">
        <title>Genome sequence of the nematode C. elegans: a platform for investigating biology.</title>
        <authorList>
            <consortium name="The C. elegans sequencing consortium"/>
            <person name="Sulson J.E."/>
            <person name="Waterston R."/>
        </authorList>
    </citation>
    <scope>NUCLEOTIDE SEQUENCE [LARGE SCALE GENOMIC DNA]</scope>
    <source>
        <strain evidence="1 2">Bristol N2</strain>
    </source>
</reference>
<dbReference type="OMA" id="FAYCKSE"/>
<proteinExistence type="predicted"/>
<protein>
    <submittedName>
        <fullName evidence="1">Protein kinase domain-containing protein</fullName>
    </submittedName>
</protein>
<keyword evidence="1" id="KW-0418">Kinase</keyword>
<dbReference type="Bgee" id="WBGene00022157">
    <property type="expression patterns" value="Expressed in adult organism and 1 other cell type or tissue"/>
</dbReference>
<evidence type="ECO:0000313" key="2">
    <source>
        <dbReference type="Proteomes" id="UP000001940"/>
    </source>
</evidence>
<dbReference type="AGR" id="WB:WBGene00022157"/>
<dbReference type="HOGENOM" id="CLU_086762_0_0_1"/>
<dbReference type="UCSC" id="Y71G12B.22">
    <property type="organism name" value="c. elegans"/>
</dbReference>
<dbReference type="AlphaFoldDB" id="Q95XP1"/>
<dbReference type="Proteomes" id="UP000001940">
    <property type="component" value="Chromosome I"/>
</dbReference>
<dbReference type="InParanoid" id="Q95XP1"/>
<dbReference type="EMBL" id="BX284601">
    <property type="protein sequence ID" value="CCD67977.2"/>
    <property type="molecule type" value="Genomic_DNA"/>
</dbReference>
<evidence type="ECO:0000313" key="3">
    <source>
        <dbReference type="WormBase" id="Y71G12B.22"/>
    </source>
</evidence>
<dbReference type="GO" id="GO:0016301">
    <property type="term" value="F:kinase activity"/>
    <property type="evidence" value="ECO:0007669"/>
    <property type="project" value="UniProtKB-KW"/>
</dbReference>
<name>Q95XP1_CAEEL</name>
<organism evidence="1 2">
    <name type="scientific">Caenorhabditis elegans</name>
    <dbReference type="NCBI Taxonomy" id="6239"/>
    <lineage>
        <taxon>Eukaryota</taxon>
        <taxon>Metazoa</taxon>
        <taxon>Ecdysozoa</taxon>
        <taxon>Nematoda</taxon>
        <taxon>Chromadorea</taxon>
        <taxon>Rhabditida</taxon>
        <taxon>Rhabditina</taxon>
        <taxon>Rhabditomorpha</taxon>
        <taxon>Rhabditoidea</taxon>
        <taxon>Rhabditidae</taxon>
        <taxon>Peloderinae</taxon>
        <taxon>Caenorhabditis</taxon>
    </lineage>
</organism>
<sequence length="274" mass="31153">MGKIRTFGMTNGIFKHSNQSILEYRDHVKKSTVEILMPAYVIGGPIRSIRVDKDRLFVLGMKNHPEVIDLTQMSHGTSLILEKIMSGNRDYTTQISMNQAAELCHVAHELKLVNLLKLVEMDMIRRPSTSMKHAVDALVLALKFGMLEAVNKLIDEIIFEFFNGRGLVGYCKSFTALEMIFAKNEMMLKEEIEVGRLNSEWNEPLPVGQEVVPSLPRGNNAQIPRIMLNVAKERIRSLVARPINSVKNGFAWISAQNLRRRGPRNHQDFPNFPD</sequence>